<name>A0A0E9RFB5_ANGAN</name>
<reference evidence="1" key="2">
    <citation type="journal article" date="2015" name="Fish Shellfish Immunol.">
        <title>Early steps in the European eel (Anguilla anguilla)-Vibrio vulnificus interaction in the gills: Role of the RtxA13 toxin.</title>
        <authorList>
            <person name="Callol A."/>
            <person name="Pajuelo D."/>
            <person name="Ebbesson L."/>
            <person name="Teles M."/>
            <person name="MacKenzie S."/>
            <person name="Amaro C."/>
        </authorList>
    </citation>
    <scope>NUCLEOTIDE SEQUENCE</scope>
</reference>
<sequence length="54" mass="6143">MSTELAIEPEPAVQVGHCTLSQKENEHLLSVSSYHRETERVREMILILTSLHKA</sequence>
<organism evidence="1">
    <name type="scientific">Anguilla anguilla</name>
    <name type="common">European freshwater eel</name>
    <name type="synonym">Muraena anguilla</name>
    <dbReference type="NCBI Taxonomy" id="7936"/>
    <lineage>
        <taxon>Eukaryota</taxon>
        <taxon>Metazoa</taxon>
        <taxon>Chordata</taxon>
        <taxon>Craniata</taxon>
        <taxon>Vertebrata</taxon>
        <taxon>Euteleostomi</taxon>
        <taxon>Actinopterygii</taxon>
        <taxon>Neopterygii</taxon>
        <taxon>Teleostei</taxon>
        <taxon>Anguilliformes</taxon>
        <taxon>Anguillidae</taxon>
        <taxon>Anguilla</taxon>
    </lineage>
</organism>
<proteinExistence type="predicted"/>
<protein>
    <submittedName>
        <fullName evidence="1">Uncharacterized protein</fullName>
    </submittedName>
</protein>
<reference evidence="1" key="1">
    <citation type="submission" date="2014-11" db="EMBL/GenBank/DDBJ databases">
        <authorList>
            <person name="Amaro Gonzalez C."/>
        </authorList>
    </citation>
    <scope>NUCLEOTIDE SEQUENCE</scope>
</reference>
<evidence type="ECO:0000313" key="1">
    <source>
        <dbReference type="EMBL" id="JAH27502.1"/>
    </source>
</evidence>
<dbReference type="EMBL" id="GBXM01081075">
    <property type="protein sequence ID" value="JAH27502.1"/>
    <property type="molecule type" value="Transcribed_RNA"/>
</dbReference>
<accession>A0A0E9RFB5</accession>
<dbReference type="AlphaFoldDB" id="A0A0E9RFB5"/>